<dbReference type="SUPFAM" id="SSF51445">
    <property type="entry name" value="(Trans)glycosidases"/>
    <property type="match status" value="1"/>
</dbReference>
<name>B8YES0_9ZZZZ</name>
<dbReference type="Pfam" id="PF00331">
    <property type="entry name" value="Glyco_hydro_10"/>
    <property type="match status" value="1"/>
</dbReference>
<dbReference type="GO" id="GO:0031176">
    <property type="term" value="F:endo-1,4-beta-xylanase activity"/>
    <property type="evidence" value="ECO:0007669"/>
    <property type="project" value="UniProtKB-EC"/>
</dbReference>
<dbReference type="PROSITE" id="PS51760">
    <property type="entry name" value="GH10_2"/>
    <property type="match status" value="1"/>
</dbReference>
<keyword evidence="4 11" id="KW-0858">Xylan degradation</keyword>
<dbReference type="PRINTS" id="PR00134">
    <property type="entry name" value="GLHYDRLASE10"/>
</dbReference>
<dbReference type="InterPro" id="IPR017853">
    <property type="entry name" value="GH"/>
</dbReference>
<comment type="similarity">
    <text evidence="2">Belongs to the glycosyl hydrolase 10 (cellulase F) family.</text>
</comment>
<keyword evidence="6" id="KW-0378">Hydrolase</keyword>
<sequence>YDWDVGNEPIAADNVSLLNSIFLQIIGPDYIDSAFVWAHAADPGAKLYLNEYQVMVQSTRTTTLLNLATGLRSRGIPVDGLGFQSH</sequence>
<evidence type="ECO:0000256" key="6">
    <source>
        <dbReference type="ARBA" id="ARBA00022801"/>
    </source>
</evidence>
<dbReference type="Gene3D" id="3.20.20.80">
    <property type="entry name" value="Glycosidases"/>
    <property type="match status" value="1"/>
</dbReference>
<dbReference type="InterPro" id="IPR001000">
    <property type="entry name" value="GH10_dom"/>
</dbReference>
<feature type="domain" description="GH10" evidence="10">
    <location>
        <begin position="1"/>
        <end position="86"/>
    </location>
</feature>
<keyword evidence="8" id="KW-0326">Glycosidase</keyword>
<accession>B8YES0</accession>
<feature type="non-terminal residue" evidence="11">
    <location>
        <position position="1"/>
    </location>
</feature>
<feature type="non-terminal residue" evidence="11">
    <location>
        <position position="86"/>
    </location>
</feature>
<evidence type="ECO:0000259" key="10">
    <source>
        <dbReference type="PROSITE" id="PS51760"/>
    </source>
</evidence>
<evidence type="ECO:0000256" key="1">
    <source>
        <dbReference type="ARBA" id="ARBA00000681"/>
    </source>
</evidence>
<evidence type="ECO:0000256" key="5">
    <source>
        <dbReference type="ARBA" id="ARBA00022729"/>
    </source>
</evidence>
<comment type="catalytic activity">
    <reaction evidence="1">
        <text>Endohydrolysis of (1-&gt;4)-beta-D-xylosidic linkages in xylans.</text>
        <dbReference type="EC" id="3.2.1.8"/>
    </reaction>
</comment>
<dbReference type="GO" id="GO:0045493">
    <property type="term" value="P:xylan catabolic process"/>
    <property type="evidence" value="ECO:0007669"/>
    <property type="project" value="UniProtKB-KW"/>
</dbReference>
<organism evidence="11">
    <name type="scientific">uncultured organism</name>
    <dbReference type="NCBI Taxonomy" id="155900"/>
    <lineage>
        <taxon>unclassified sequences</taxon>
        <taxon>environmental samples</taxon>
    </lineage>
</organism>
<dbReference type="AlphaFoldDB" id="B8YES0"/>
<keyword evidence="9" id="KW-0624">Polysaccharide degradation</keyword>
<evidence type="ECO:0000256" key="4">
    <source>
        <dbReference type="ARBA" id="ARBA00022651"/>
    </source>
</evidence>
<dbReference type="PANTHER" id="PTHR31490">
    <property type="entry name" value="GLYCOSYL HYDROLASE"/>
    <property type="match status" value="1"/>
</dbReference>
<proteinExistence type="inferred from homology"/>
<reference evidence="11" key="1">
    <citation type="submission" date="2008-12" db="EMBL/GenBank/DDBJ databases">
        <title>Xylanase diversity in alpine tundra soil of Tianshan Mountains.</title>
        <authorList>
            <person name="Wang G."/>
            <person name="Wang Y."/>
            <person name="Huang H."/>
            <person name="Luo H."/>
            <person name="Shi P."/>
            <person name="Yang P."/>
            <person name="Meng K."/>
            <person name="Bai Y."/>
            <person name="Yuan T."/>
            <person name="Wu N."/>
            <person name="Fan Y."/>
            <person name="Yao B."/>
        </authorList>
    </citation>
    <scope>NUCLEOTIDE SEQUENCE</scope>
</reference>
<evidence type="ECO:0000256" key="8">
    <source>
        <dbReference type="ARBA" id="ARBA00023295"/>
    </source>
</evidence>
<evidence type="ECO:0000256" key="3">
    <source>
        <dbReference type="ARBA" id="ARBA00012590"/>
    </source>
</evidence>
<dbReference type="CAZy" id="GH10">
    <property type="family name" value="Glycoside Hydrolase Family 10"/>
</dbReference>
<dbReference type="EC" id="3.2.1.8" evidence="3"/>
<evidence type="ECO:0000256" key="7">
    <source>
        <dbReference type="ARBA" id="ARBA00023277"/>
    </source>
</evidence>
<dbReference type="PANTHER" id="PTHR31490:SF88">
    <property type="entry name" value="BETA-XYLANASE"/>
    <property type="match status" value="1"/>
</dbReference>
<keyword evidence="7" id="KW-0119">Carbohydrate metabolism</keyword>
<protein>
    <recommendedName>
        <fullName evidence="3">endo-1,4-beta-xylanase</fullName>
        <ecNumber evidence="3">3.2.1.8</ecNumber>
    </recommendedName>
</protein>
<evidence type="ECO:0000256" key="2">
    <source>
        <dbReference type="ARBA" id="ARBA00007495"/>
    </source>
</evidence>
<dbReference type="EMBL" id="FJ527970">
    <property type="protein sequence ID" value="ACL37212.1"/>
    <property type="molecule type" value="Genomic_DNA"/>
</dbReference>
<keyword evidence="5" id="KW-0732">Signal</keyword>
<dbReference type="InterPro" id="IPR044846">
    <property type="entry name" value="GH10"/>
</dbReference>
<evidence type="ECO:0000313" key="11">
    <source>
        <dbReference type="EMBL" id="ACL37212.1"/>
    </source>
</evidence>
<evidence type="ECO:0000256" key="9">
    <source>
        <dbReference type="ARBA" id="ARBA00023326"/>
    </source>
</evidence>